<name>A0ABZ0Z3L4_9CAUD</name>
<accession>A0ABZ0Z3L4</accession>
<dbReference type="EMBL" id="OR769223">
    <property type="protein sequence ID" value="WQJ53671.1"/>
    <property type="molecule type" value="Genomic_DNA"/>
</dbReference>
<protein>
    <submittedName>
        <fullName evidence="1">Uncharacterized protein</fullName>
    </submittedName>
</protein>
<sequence length="196" mass="23229">MIVTKNFYISEDGIPFETESDAIEYDRDETVISAISKMNMGEPLPKPKIGEGYCLETRQHTQGGIIQILNLILFIVKNHVATYNADCSDFQIKYNNLKASLKNLSDNYTTHDFNMDFRDIVKDLERLLIFYYQFPDKYFNNYLDQTTIYKVIERLKNTSYVSGKEYYHSDWTYKEDKWDDFVKQEKEYLANGGKYR</sequence>
<keyword evidence="2" id="KW-1185">Reference proteome</keyword>
<reference evidence="1 2" key="1">
    <citation type="submission" date="2023-11" db="EMBL/GenBank/DDBJ databases">
        <authorList>
            <person name="Cook R."/>
            <person name="Crisci M."/>
            <person name="Pye H."/>
            <person name="Adriaenssens E."/>
            <person name="Santini J."/>
        </authorList>
    </citation>
    <scope>NUCLEOTIDE SEQUENCE [LARGE SCALE GENOMIC DNA]</scope>
    <source>
        <strain evidence="1">Lak_Megaphage_Sonny</strain>
    </source>
</reference>
<proteinExistence type="predicted"/>
<evidence type="ECO:0000313" key="2">
    <source>
        <dbReference type="Proteomes" id="UP001358193"/>
    </source>
</evidence>
<evidence type="ECO:0000313" key="1">
    <source>
        <dbReference type="EMBL" id="WQJ53671.1"/>
    </source>
</evidence>
<dbReference type="Proteomes" id="UP001358193">
    <property type="component" value="Segment"/>
</dbReference>
<organism evidence="1 2">
    <name type="scientific">phage Lak_Megaphage_Sonny</name>
    <dbReference type="NCBI Taxonomy" id="3109229"/>
    <lineage>
        <taxon>Viruses</taxon>
        <taxon>Duplodnaviria</taxon>
        <taxon>Heunggongvirae</taxon>
        <taxon>Uroviricota</taxon>
        <taxon>Caudoviricetes</taxon>
        <taxon>Caudoviricetes code 15 clade</taxon>
    </lineage>
</organism>